<feature type="domain" description="Laminin EGF-like" evidence="16">
    <location>
        <begin position="946"/>
        <end position="999"/>
    </location>
</feature>
<keyword evidence="18" id="KW-1185">Reference proteome</keyword>
<feature type="disulfide bond" evidence="12">
    <location>
        <begin position="216"/>
        <end position="225"/>
    </location>
</feature>
<dbReference type="FunFam" id="2.10.25.10:FF:000033">
    <property type="entry name" value="Laminin subunit alpha 2"/>
    <property type="match status" value="1"/>
</dbReference>
<dbReference type="Pfam" id="PF24973">
    <property type="entry name" value="EGF_LMN_ATRN"/>
    <property type="match status" value="1"/>
</dbReference>
<dbReference type="PANTHER" id="PTHR10574">
    <property type="entry name" value="NETRIN/LAMININ-RELATED"/>
    <property type="match status" value="1"/>
</dbReference>
<feature type="disulfide bond" evidence="12">
    <location>
        <begin position="486"/>
        <end position="503"/>
    </location>
</feature>
<evidence type="ECO:0000256" key="12">
    <source>
        <dbReference type="PROSITE-ProRule" id="PRU00460"/>
    </source>
</evidence>
<comment type="caution">
    <text evidence="12">Lacks conserved residue(s) required for the propagation of feature annotation.</text>
</comment>
<dbReference type="Gene3D" id="2.60.120.200">
    <property type="match status" value="5"/>
</dbReference>
<protein>
    <submittedName>
        <fullName evidence="19">Laminin subunit alpha</fullName>
    </submittedName>
</protein>
<dbReference type="GO" id="GO:0009887">
    <property type="term" value="P:animal organ morphogenesis"/>
    <property type="evidence" value="ECO:0007669"/>
    <property type="project" value="TreeGrafter"/>
</dbReference>
<dbReference type="SMART" id="SM00282">
    <property type="entry name" value="LamG"/>
    <property type="match status" value="5"/>
</dbReference>
<feature type="compositionally biased region" description="Basic and acidic residues" evidence="14">
    <location>
        <begin position="1432"/>
        <end position="1446"/>
    </location>
</feature>
<feature type="disulfide bond" evidence="12">
    <location>
        <begin position="410"/>
        <end position="419"/>
    </location>
</feature>
<feature type="disulfide bond" evidence="12">
    <location>
        <begin position="558"/>
        <end position="567"/>
    </location>
</feature>
<dbReference type="PROSITE" id="PS50025">
    <property type="entry name" value="LAM_G_DOMAIN"/>
    <property type="match status" value="4"/>
</dbReference>
<dbReference type="PANTHER" id="PTHR10574:SF365">
    <property type="entry name" value="NETRIN-A-RELATED"/>
    <property type="match status" value="1"/>
</dbReference>
<feature type="compositionally biased region" description="Basic and acidic residues" evidence="14">
    <location>
        <begin position="2193"/>
        <end position="2213"/>
    </location>
</feature>
<feature type="disulfide bond" evidence="12">
    <location>
        <begin position="391"/>
        <end position="408"/>
    </location>
</feature>
<dbReference type="InterPro" id="IPR000034">
    <property type="entry name" value="Laminin_IV"/>
</dbReference>
<dbReference type="FunFam" id="2.10.25.10:FF:000074">
    <property type="entry name" value="Laminin subunit alpha"/>
    <property type="match status" value="2"/>
</dbReference>
<feature type="region of interest" description="Disordered" evidence="14">
    <location>
        <begin position="1424"/>
        <end position="1446"/>
    </location>
</feature>
<keyword evidence="8" id="KW-0325">Glycoprotein</keyword>
<evidence type="ECO:0000256" key="14">
    <source>
        <dbReference type="SAM" id="MobiDB-lite"/>
    </source>
</evidence>
<evidence type="ECO:0000256" key="13">
    <source>
        <dbReference type="SAM" id="Coils"/>
    </source>
</evidence>
<feature type="disulfide bond" evidence="12">
    <location>
        <begin position="246"/>
        <end position="263"/>
    </location>
</feature>
<feature type="domain" description="Laminin G" evidence="15">
    <location>
        <begin position="1764"/>
        <end position="1943"/>
    </location>
</feature>
<dbReference type="PROSITE" id="PS01248">
    <property type="entry name" value="EGF_LAM_1"/>
    <property type="match status" value="4"/>
</dbReference>
<feature type="disulfide bond" evidence="12">
    <location>
        <begin position="291"/>
        <end position="303"/>
    </location>
</feature>
<dbReference type="CDD" id="cd00055">
    <property type="entry name" value="EGF_Lam"/>
    <property type="match status" value="12"/>
</dbReference>
<dbReference type="GO" id="GO:0009888">
    <property type="term" value="P:tissue development"/>
    <property type="evidence" value="ECO:0007669"/>
    <property type="project" value="TreeGrafter"/>
</dbReference>
<feature type="disulfide bond" evidence="12">
    <location>
        <begin position="967"/>
        <end position="976"/>
    </location>
</feature>
<evidence type="ECO:0000259" key="15">
    <source>
        <dbReference type="PROSITE" id="PS50025"/>
    </source>
</evidence>
<keyword evidence="9 12" id="KW-0424">Laminin EGF-like domain</keyword>
<feature type="domain" description="Laminin G" evidence="15">
    <location>
        <begin position="2399"/>
        <end position="2545"/>
    </location>
</feature>
<feature type="disulfide bond" evidence="12">
    <location>
        <begin position="948"/>
        <end position="965"/>
    </location>
</feature>
<dbReference type="SUPFAM" id="SSF57196">
    <property type="entry name" value="EGF/Laminin"/>
    <property type="match status" value="11"/>
</dbReference>
<reference evidence="19" key="1">
    <citation type="submission" date="2017-02" db="UniProtKB">
        <authorList>
            <consortium name="WormBaseParasite"/>
        </authorList>
    </citation>
    <scope>IDENTIFICATION</scope>
</reference>
<keyword evidence="2" id="KW-0964">Secreted</keyword>
<keyword evidence="13" id="KW-0175">Coiled coil</keyword>
<feature type="domain" description="Laminin EGF-like" evidence="16">
    <location>
        <begin position="244"/>
        <end position="290"/>
    </location>
</feature>
<feature type="disulfide bond" evidence="12">
    <location>
        <begin position="312"/>
        <end position="321"/>
    </location>
</feature>
<feature type="disulfide bond" evidence="12">
    <location>
        <begin position="361"/>
        <end position="370"/>
    </location>
</feature>
<keyword evidence="7 12" id="KW-1015">Disulfide bond</keyword>
<evidence type="ECO:0000256" key="11">
    <source>
        <dbReference type="PROSITE-ProRule" id="PRU00122"/>
    </source>
</evidence>
<feature type="domain" description="Laminin G" evidence="15">
    <location>
        <begin position="1937"/>
        <end position="2130"/>
    </location>
</feature>
<dbReference type="WBParaSite" id="SMUV_0000819001-mRNA-1">
    <property type="protein sequence ID" value="SMUV_0000819001-mRNA-1"/>
    <property type="gene ID" value="SMUV_0000819001"/>
</dbReference>
<evidence type="ECO:0000256" key="6">
    <source>
        <dbReference type="ARBA" id="ARBA00022869"/>
    </source>
</evidence>
<evidence type="ECO:0000256" key="1">
    <source>
        <dbReference type="ARBA" id="ARBA00004302"/>
    </source>
</evidence>
<dbReference type="SMART" id="SM00281">
    <property type="entry name" value="LamB"/>
    <property type="match status" value="1"/>
</dbReference>
<dbReference type="Pfam" id="PF02210">
    <property type="entry name" value="Laminin_G_2"/>
    <property type="match status" value="4"/>
</dbReference>
<dbReference type="CDD" id="cd00110">
    <property type="entry name" value="LamG"/>
    <property type="match status" value="5"/>
</dbReference>
<feature type="disulfide bond" evidence="12">
    <location>
        <begin position="484"/>
        <end position="496"/>
    </location>
</feature>
<dbReference type="PROSITE" id="PS51115">
    <property type="entry name" value="LAMININ_IVA"/>
    <property type="match status" value="1"/>
</dbReference>
<feature type="disulfide bond" evidence="12">
    <location>
        <begin position="946"/>
        <end position="958"/>
    </location>
</feature>
<evidence type="ECO:0000256" key="4">
    <source>
        <dbReference type="ARBA" id="ARBA00022729"/>
    </source>
</evidence>
<feature type="disulfide bond" evidence="12">
    <location>
        <begin position="265"/>
        <end position="274"/>
    </location>
</feature>
<dbReference type="InterPro" id="IPR050440">
    <property type="entry name" value="Laminin/Netrin_ECM"/>
</dbReference>
<dbReference type="Proteomes" id="UP000046393">
    <property type="component" value="Unplaced"/>
</dbReference>
<feature type="domain" description="Laminin IV type A" evidence="17">
    <location>
        <begin position="599"/>
        <end position="796"/>
    </location>
</feature>
<feature type="disulfide bond" evidence="12">
    <location>
        <begin position="293"/>
        <end position="310"/>
    </location>
</feature>
<proteinExistence type="predicted"/>
<dbReference type="FunFam" id="2.10.25.10:FF:000130">
    <property type="entry name" value="Laminin subunit beta 1"/>
    <property type="match status" value="1"/>
</dbReference>
<evidence type="ECO:0000259" key="16">
    <source>
        <dbReference type="PROSITE" id="PS50027"/>
    </source>
</evidence>
<dbReference type="GO" id="GO:0005604">
    <property type="term" value="C:basement membrane"/>
    <property type="evidence" value="ECO:0007669"/>
    <property type="project" value="UniProtKB-SubCell"/>
</dbReference>
<dbReference type="InterPro" id="IPR000742">
    <property type="entry name" value="EGF"/>
</dbReference>
<dbReference type="FunFam" id="2.10.25.10:FF:000082">
    <property type="entry name" value="Laminin subunit alpha 1"/>
    <property type="match status" value="1"/>
</dbReference>
<feature type="disulfide bond" evidence="12">
    <location>
        <begin position="505"/>
        <end position="514"/>
    </location>
</feature>
<dbReference type="InterPro" id="IPR002049">
    <property type="entry name" value="LE_dom"/>
</dbReference>
<feature type="domain" description="Laminin EGF-like" evidence="16">
    <location>
        <begin position="339"/>
        <end position="388"/>
    </location>
</feature>
<organism evidence="18 19">
    <name type="scientific">Syphacia muris</name>
    <dbReference type="NCBI Taxonomy" id="451379"/>
    <lineage>
        <taxon>Eukaryota</taxon>
        <taxon>Metazoa</taxon>
        <taxon>Ecdysozoa</taxon>
        <taxon>Nematoda</taxon>
        <taxon>Chromadorea</taxon>
        <taxon>Rhabditida</taxon>
        <taxon>Spirurina</taxon>
        <taxon>Oxyuridomorpha</taxon>
        <taxon>Oxyuroidea</taxon>
        <taxon>Oxyuridae</taxon>
        <taxon>Syphacia</taxon>
    </lineage>
</organism>
<feature type="domain" description="Laminin G" evidence="15">
    <location>
        <begin position="2228"/>
        <end position="2395"/>
    </location>
</feature>
<keyword evidence="3" id="KW-0272">Extracellular matrix</keyword>
<dbReference type="SUPFAM" id="SSF49899">
    <property type="entry name" value="Concanavalin A-like lectins/glucanases"/>
    <property type="match status" value="5"/>
</dbReference>
<feature type="disulfide bond" evidence="12">
    <location>
        <begin position="389"/>
        <end position="401"/>
    </location>
</feature>
<dbReference type="FunFam" id="2.10.25.10:FF:000512">
    <property type="entry name" value="Laminin subunit alpha 1"/>
    <property type="match status" value="1"/>
</dbReference>
<feature type="disulfide bond" evidence="12">
    <location>
        <begin position="858"/>
        <end position="867"/>
    </location>
</feature>
<sequence length="2545" mass="283370">MIVYGLALDIATSDHQFSNESEYDELLQKTELVDNAFMRGVEVCECPENYGGNSCELCVSGYRRVNNQLYGGKCEKCNCEGHSDECDPFTGHCLNCKANTFLCELCISGHYGNPLLGGSRGQCKPCACPTLENNHSTKCVLTELVVGEAAAASEGDYVCTACENGYDGNKCEVCADGYYGNPVAENGSCQPCNCSGNIDLMAVGNCDSVTGKCLRCVHNTAGDHCEICKENHWGYAANQSCTPCLCHPKGALSQKCNIDTGDCECHENYEGKQCDKCKDGHGDIENMCPACNCNSTGAIGTECNQISGQCVCKTGVFGKRCDACLSGYFNFTDNGCQFCHCDHYGSIGDGHCNNVTGKCECHPNVEGNMCEKCVDGFFNISSGIGCQECNCDAKGSEEKRCDILTGQCECKPGVTGLKCDMCAPKHYGLDENGCKKCPVCPAPGQVCDPLTGECVCPPNTVGEMCENCTQNAWNYDPLKGCVLCDCSEIGAEGSECNSLTGKCKCREGFVGSKCNHCTHGYYSFPECKPCSCDIRGTDPKACGTEGACLCDENGQCPCKKNVRGLKCDQCEASSFSLDKSNPTGCTECFCFNKTNFCVQSNSVWQQIYAPDREVTFMEPWTYYNKKYNINVLKQSPANYNSYPTGDEPLYWQLPNPFNGDKIRSYNGNLRFRISNTRRKISAAYPDTRFFKYYPQVILVGNHRIILEYIPDAISEDGRYKVRLHQEKWRSRLSPDLHVTRKQIMTALQNVQGIYVRATYNSIFRGDTASIKDVSLDVAVSKDTAEMSENVAFGVEMCDCPQEYSGSSCQDPAEGYCRHRAPDYLNSEDDIALIGLPTPCACNGHSTTCDPETCQCTNCEHHTIGDFCQLCEPGYYGDAVSAGPNGCTKCACPLPENSFSDTCIKVNHGKGYVCNACKPGYTGIYCESCISGYFGNPNVEGGFCDECDCHPNGSKHGVCDPVTGQCECYPGVTGRDCSLCQERHAFIDGICASCDRGCTKELMVMVDELEEEMHSQNFSTLKPIPWKRMNRMNETIAELRGILTSMDFQKDEDVILKGVPKTRFTEVKMTLDHAKIENEKAEKLYEAIAKIVNSTESTSDRIQQINSNAFDTIQQLIHRAHYGGSKHESSDVDNWITLSEKYLNDTKERDNYIEKQFIRGTSDYTGAKELLNEITRKKFNYALFEELKDKSNELEKTIKDYRNTIWEKANQDTTAASQATSVLVKRVATFNSFVANVNEKIAATEEELNSAKNFVEKAKSDHLLSMFDNYQNMNGTMISDVQEAVSNCQKRADKYAQLLEGYKQNYVSESEEHAKKLHREAKKLKNSFADTKLAAENPLRASHSYMEIVEALKNASSAAENAKKEAKDAYEEADANSDKSMVKSASNYLQHSLDLKKNAAELNLGALESDAKAYQDRLGAVETELRKKKQEKQKKEGEFHDHDQQHERLSSVLQSAKDVEKLVTNLNEKAEDIKRGVDTLIPEVGKVSGSATMSIDTVSTDVQKAKEEINVAKNIIANVRDLLNNEAKRRDELENQLAHLKEKIREAREKATKVRTSLKSDKEALCQRSYMSTIQPSPTNLISIKYRPAEGVPNALIFLTHTKQKRTQPSEYIAIEVRDRRIVAHWDVGSKPKKVTNTHPINEIISKERFLWYQIDLERRGDSVSLAVMSKCTKLSECESGNRTVVAFGDNKAGDSAILNSVVSETKIQIGCDKTTADKLQISTNKFRGTIGELVIDGELLPLWSFIETTDECEGAFAVSSDNSGGYMFRDGFAQVDLVTSEVNKFGSRLEVQFSSYSPDGLIYFHGDPLQGDFVALELRDGRVIFKVNLGGDSYASVQSERTAYNDGSVHNIVALRKNMKIGLAVDQDDRNEREIPGSSTVLDVDTNEHFVGGVPSNFTVDAFSRFDIHWDGFFGCIQSVLPSQFSELDLENSVRSSKKSAGCTYKDNRLEPTDRVIGFPQPGFGFNMRSKQENAVLAFQSSSLSTYKKREKRTDETDDGAGYISFYLFLGYVVAHVGTDSSQRSKVVTLRSEVRCNDGNLHSVFLARNGKNVRLRVDDREVAVGILQDDTVIGSSASQMFFGGFPEGVRASDKEIPTAENLIGCISDIFYDYKRFPIIPEAHLANIGSCDAEDNLPNLSAEEPKDTAFLARHSKLRLELTAPTFTTSELYNNEIGVTVDGENEPNVSSEQQHSNDKVEENKVKEPVTDDNKKCGGPLSKSDGKNAAYFGLTTSSYTSFVFKEILPNTTLLEMSFDFRTTEPMGMIWVWANYKQFTRYFYLNLVDGYLNLEVKGSKDPVILIYPVLLSDGNWHHVELKKHDHEIMLRVDSYPIEYMKNAPNPSVSRKRMYIGNVISRFRKQFQLTVPPFVGCMRDFYINRHPVDLFQGQRELIQCSAPSKSFYVHNGGYVTFPPAKTFDEENELKIQTKFRPGFENGLVLGIIANKNPENSHILLYTHEGQLTFEILLNSWPHPKNYTFHHNLCDGMWHDIEIRISTSEVRTKIDKRSEHLAELTFDHSSLQHLRGLPINIGGISGRPVTTKFSS</sequence>
<feature type="disulfide bond" evidence="11">
    <location>
        <begin position="1916"/>
        <end position="1943"/>
    </location>
</feature>
<dbReference type="InterPro" id="IPR056863">
    <property type="entry name" value="LMN_ATRN_NET-like_EGF"/>
</dbReference>
<evidence type="ECO:0000256" key="10">
    <source>
        <dbReference type="ARBA" id="ARBA00065619"/>
    </source>
</evidence>
<feature type="domain" description="Laminin EGF-like" evidence="16">
    <location>
        <begin position="530"/>
        <end position="587"/>
    </location>
</feature>
<dbReference type="Gene3D" id="2.10.25.10">
    <property type="entry name" value="Laminin"/>
    <property type="match status" value="13"/>
</dbReference>
<comment type="subunit">
    <text evidence="10">Laminin is a complex glycoprotein, consisting of three different polypeptide chains (alpha, beta, gamma), which are bound to each other by disulfide bonds into a cross-shaped molecule comprising one long and three short arms with globules at each end.</text>
</comment>
<keyword evidence="4" id="KW-0732">Signal</keyword>
<dbReference type="Pfam" id="PF00052">
    <property type="entry name" value="Laminin_B"/>
    <property type="match status" value="1"/>
</dbReference>
<feature type="coiled-coil region" evidence="13">
    <location>
        <begin position="1233"/>
        <end position="1260"/>
    </location>
</feature>
<evidence type="ECO:0000259" key="17">
    <source>
        <dbReference type="PROSITE" id="PS51115"/>
    </source>
</evidence>
<feature type="domain" description="Laminin EGF-like" evidence="16">
    <location>
        <begin position="389"/>
        <end position="436"/>
    </location>
</feature>
<feature type="domain" description="Laminin EGF-like" evidence="16">
    <location>
        <begin position="484"/>
        <end position="529"/>
    </location>
</feature>
<feature type="domain" description="Laminin EGF-like" evidence="16">
    <location>
        <begin position="839"/>
        <end position="888"/>
    </location>
</feature>
<dbReference type="SMART" id="SM00180">
    <property type="entry name" value="EGF_Lam"/>
    <property type="match status" value="13"/>
</dbReference>
<feature type="region of interest" description="Disordered" evidence="14">
    <location>
        <begin position="2179"/>
        <end position="2218"/>
    </location>
</feature>
<feature type="coiled-coil region" evidence="13">
    <location>
        <begin position="1501"/>
        <end position="1556"/>
    </location>
</feature>
<dbReference type="InterPro" id="IPR001791">
    <property type="entry name" value="Laminin_G"/>
</dbReference>
<dbReference type="FunFam" id="2.10.25.10:FF:000188">
    <property type="entry name" value="Laminin subunit gamma 2"/>
    <property type="match status" value="1"/>
</dbReference>
<dbReference type="FunFam" id="2.10.25.10:FF:000242">
    <property type="entry name" value="Laminin subunit alpha 1"/>
    <property type="match status" value="1"/>
</dbReference>
<dbReference type="FunFam" id="2.10.25.10:FF:000209">
    <property type="entry name" value="Laminin subunit alpha 5"/>
    <property type="match status" value="1"/>
</dbReference>
<keyword evidence="5" id="KW-0677">Repeat</keyword>
<dbReference type="STRING" id="451379.A0A0N5ATM8"/>
<evidence type="ECO:0000256" key="5">
    <source>
        <dbReference type="ARBA" id="ARBA00022737"/>
    </source>
</evidence>
<accession>A0A0N5ATM8</accession>
<feature type="domain" description="Laminin EGF-like" evidence="16">
    <location>
        <begin position="192"/>
        <end position="243"/>
    </location>
</feature>
<dbReference type="FunFam" id="2.10.25.10:FF:000580">
    <property type="entry name" value="Wing blister, isoform B"/>
    <property type="match status" value="1"/>
</dbReference>
<dbReference type="PROSITE" id="PS50027">
    <property type="entry name" value="EGF_LAM_2"/>
    <property type="match status" value="10"/>
</dbReference>
<dbReference type="FunFam" id="2.10.25.10:FF:000189">
    <property type="entry name" value="Laminin subunit alpha 2"/>
    <property type="match status" value="1"/>
</dbReference>
<evidence type="ECO:0000313" key="18">
    <source>
        <dbReference type="Proteomes" id="UP000046393"/>
    </source>
</evidence>
<evidence type="ECO:0000313" key="19">
    <source>
        <dbReference type="WBParaSite" id="SMUV_0000819001-mRNA-1"/>
    </source>
</evidence>
<feature type="domain" description="Laminin EGF-like" evidence="16">
    <location>
        <begin position="291"/>
        <end position="338"/>
    </location>
</feature>
<feature type="disulfide bond" evidence="12">
    <location>
        <begin position="244"/>
        <end position="256"/>
    </location>
</feature>
<feature type="domain" description="Laminin EGF-like" evidence="16">
    <location>
        <begin position="77"/>
        <end position="125"/>
    </location>
</feature>
<dbReference type="Pfam" id="PF00053">
    <property type="entry name" value="EGF_laminin"/>
    <property type="match status" value="11"/>
</dbReference>
<name>A0A0N5ATM8_9BILA</name>
<dbReference type="Pfam" id="PF00054">
    <property type="entry name" value="Laminin_G_1"/>
    <property type="match status" value="1"/>
</dbReference>
<dbReference type="FunFam" id="2.10.25.10:FF:000904">
    <property type="entry name" value="LAMinin related. See also lmb"/>
    <property type="match status" value="1"/>
</dbReference>
<keyword evidence="6" id="KW-0084">Basement membrane</keyword>
<comment type="subcellular location">
    <subcellularLocation>
        <location evidence="1">Secreted</location>
        <location evidence="1">Extracellular space</location>
        <location evidence="1">Extracellular matrix</location>
        <location evidence="1">Basement membrane</location>
    </subcellularLocation>
</comment>
<dbReference type="PRINTS" id="PR00011">
    <property type="entry name" value="EGFLAMININ"/>
</dbReference>
<dbReference type="InterPro" id="IPR013320">
    <property type="entry name" value="ConA-like_dom_sf"/>
</dbReference>
<dbReference type="SMART" id="SM00181">
    <property type="entry name" value="EGF"/>
    <property type="match status" value="5"/>
</dbReference>
<evidence type="ECO:0000256" key="7">
    <source>
        <dbReference type="ARBA" id="ARBA00023157"/>
    </source>
</evidence>
<evidence type="ECO:0000256" key="3">
    <source>
        <dbReference type="ARBA" id="ARBA00022530"/>
    </source>
</evidence>
<evidence type="ECO:0000256" key="2">
    <source>
        <dbReference type="ARBA" id="ARBA00022525"/>
    </source>
</evidence>
<evidence type="ECO:0000256" key="9">
    <source>
        <dbReference type="ARBA" id="ARBA00023292"/>
    </source>
</evidence>
<evidence type="ECO:0000256" key="8">
    <source>
        <dbReference type="ARBA" id="ARBA00023180"/>
    </source>
</evidence>